<keyword evidence="3" id="KW-1185">Reference proteome</keyword>
<name>A0A0B4GGR5_METGA</name>
<feature type="compositionally biased region" description="Basic and acidic residues" evidence="1">
    <location>
        <begin position="210"/>
        <end position="223"/>
    </location>
</feature>
<sequence>MTTMTQQKNPLRPCHQGITFVNDEPTCLHKKRMVRRRSGKTGKWFWACEIERGEGSCERYLYFDEVDKVKPLLPHKTPRTPRTPYRQQIITQYLQLPTPSTDGRSGSPAKSDGQDRETDPTRPAVTPTRRTTPSAGSETVMASGSTSSRVLGRKRPISPDASENSPSKKQQSEPQSSKDPTIRLLFPPTPDRRAANESHTNENDPSYVVGEDKLARRSSEEHASSQTGNGGSGTSPPHVARVPLGDADSNRL</sequence>
<feature type="region of interest" description="Disordered" evidence="1">
    <location>
        <begin position="94"/>
        <end position="252"/>
    </location>
</feature>
<accession>A0A0B4GGR5</accession>
<evidence type="ECO:0000313" key="3">
    <source>
        <dbReference type="Proteomes" id="UP000031192"/>
    </source>
</evidence>
<feature type="compositionally biased region" description="Low complexity" evidence="1">
    <location>
        <begin position="121"/>
        <end position="133"/>
    </location>
</feature>
<reference evidence="2 3" key="1">
    <citation type="journal article" date="2014" name="Proc. Natl. Acad. Sci. U.S.A.">
        <title>Trajectory and genomic determinants of fungal-pathogen speciation and host adaptation.</title>
        <authorList>
            <person name="Hu X."/>
            <person name="Xiao G."/>
            <person name="Zheng P."/>
            <person name="Shang Y."/>
            <person name="Su Y."/>
            <person name="Zhang X."/>
            <person name="Liu X."/>
            <person name="Zhan S."/>
            <person name="St Leger R.J."/>
            <person name="Wang C."/>
        </authorList>
    </citation>
    <scope>NUCLEOTIDE SEQUENCE [LARGE SCALE GENOMIC DNA]</scope>
    <source>
        <strain evidence="2 3">ARSEF 977</strain>
    </source>
</reference>
<organism evidence="2 3">
    <name type="scientific">Metarhizium guizhouense (strain ARSEF 977)</name>
    <dbReference type="NCBI Taxonomy" id="1276136"/>
    <lineage>
        <taxon>Eukaryota</taxon>
        <taxon>Fungi</taxon>
        <taxon>Dikarya</taxon>
        <taxon>Ascomycota</taxon>
        <taxon>Pezizomycotina</taxon>
        <taxon>Sordariomycetes</taxon>
        <taxon>Hypocreomycetidae</taxon>
        <taxon>Hypocreales</taxon>
        <taxon>Clavicipitaceae</taxon>
        <taxon>Metarhizium</taxon>
    </lineage>
</organism>
<feature type="compositionally biased region" description="Polar residues" evidence="1">
    <location>
        <begin position="134"/>
        <end position="149"/>
    </location>
</feature>
<protein>
    <submittedName>
        <fullName evidence="2">Uncharacterized protein</fullName>
    </submittedName>
</protein>
<dbReference type="HOGENOM" id="CLU_1250938_0_0_1"/>
<feature type="compositionally biased region" description="Polar residues" evidence="1">
    <location>
        <begin position="94"/>
        <end position="104"/>
    </location>
</feature>
<evidence type="ECO:0000256" key="1">
    <source>
        <dbReference type="SAM" id="MobiDB-lite"/>
    </source>
</evidence>
<dbReference type="AlphaFoldDB" id="A0A0B4GGR5"/>
<feature type="compositionally biased region" description="Low complexity" evidence="1">
    <location>
        <begin position="165"/>
        <end position="179"/>
    </location>
</feature>
<feature type="compositionally biased region" description="Basic and acidic residues" evidence="1">
    <location>
        <begin position="190"/>
        <end position="202"/>
    </location>
</feature>
<evidence type="ECO:0000313" key="2">
    <source>
        <dbReference type="EMBL" id="KID81653.1"/>
    </source>
</evidence>
<dbReference type="EMBL" id="AZNH01000129">
    <property type="protein sequence ID" value="KID81653.1"/>
    <property type="molecule type" value="Genomic_DNA"/>
</dbReference>
<gene>
    <name evidence="2" type="ORF">MGU_11006</name>
</gene>
<proteinExistence type="predicted"/>
<comment type="caution">
    <text evidence="2">The sequence shown here is derived from an EMBL/GenBank/DDBJ whole genome shotgun (WGS) entry which is preliminary data.</text>
</comment>
<dbReference type="Proteomes" id="UP000031192">
    <property type="component" value="Unassembled WGS sequence"/>
</dbReference>